<dbReference type="PANTHER" id="PTHR45947">
    <property type="entry name" value="SULFOQUINOVOSYL TRANSFERASE SQD2"/>
    <property type="match status" value="1"/>
</dbReference>
<keyword evidence="2" id="KW-0808">Transferase</keyword>
<comment type="caution">
    <text evidence="2">The sequence shown here is derived from an EMBL/GenBank/DDBJ whole genome shotgun (WGS) entry which is preliminary data.</text>
</comment>
<reference evidence="2" key="1">
    <citation type="journal article" date="2020" name="mSystems">
        <title>Genome- and Community-Level Interaction Insights into Carbon Utilization and Element Cycling Functions of Hydrothermarchaeota in Hydrothermal Sediment.</title>
        <authorList>
            <person name="Zhou Z."/>
            <person name="Liu Y."/>
            <person name="Xu W."/>
            <person name="Pan J."/>
            <person name="Luo Z.H."/>
            <person name="Li M."/>
        </authorList>
    </citation>
    <scope>NUCLEOTIDE SEQUENCE [LARGE SCALE GENOMIC DNA]</scope>
    <source>
        <strain evidence="2">SpSt-876</strain>
    </source>
</reference>
<dbReference type="InterPro" id="IPR050194">
    <property type="entry name" value="Glycosyltransferase_grp1"/>
</dbReference>
<dbReference type="InterPro" id="IPR001296">
    <property type="entry name" value="Glyco_trans_1"/>
</dbReference>
<sequence length="399" mass="45532">MNKIKVIQILTHSPSWVTRNIEEDIYDGWQVRTAKAIKKISDEFDFFCILPEKNISQTITEKKDDITYQVFPSTAIAYNREISLPMINAIKKMASDKIILHLHGLHNYLTYTICSIFRNLPIIIQHHGDCPPIDHLARRKRLFLFAPILGLEQIAMNWTLPYADYFFVLTRKEQKRLSKLIKPGRVKIQGMGVDFSKFSPINKQEARARLNLPTVGEKILLYVGKLQKYKGFDIVLQVNQELSKRYPIKLLLVGATASSQLRQTPDCFKQTIIFPRQPPELMPFFYSAADVTILPGTKSLADWGGVGVALIESLACGTPVVAGTLKNFVGRIEKVGVEGSTKKEVVAGVEFIFKNPERFSNCRQEAQAFYDWQLIAQATIGIYQKLIKKYYPRFTANRI</sequence>
<name>A0A7C6AA01_UNCW3</name>
<dbReference type="CDD" id="cd03801">
    <property type="entry name" value="GT4_PimA-like"/>
    <property type="match status" value="1"/>
</dbReference>
<feature type="domain" description="Glycosyl transferase family 1" evidence="1">
    <location>
        <begin position="215"/>
        <end position="367"/>
    </location>
</feature>
<dbReference type="SUPFAM" id="SSF53756">
    <property type="entry name" value="UDP-Glycosyltransferase/glycogen phosphorylase"/>
    <property type="match status" value="1"/>
</dbReference>
<evidence type="ECO:0000313" key="2">
    <source>
        <dbReference type="EMBL" id="HHS52204.1"/>
    </source>
</evidence>
<evidence type="ECO:0000259" key="1">
    <source>
        <dbReference type="Pfam" id="PF00534"/>
    </source>
</evidence>
<dbReference type="Pfam" id="PF00534">
    <property type="entry name" value="Glycos_transf_1"/>
    <property type="match status" value="1"/>
</dbReference>
<gene>
    <name evidence="2" type="ORF">ENW73_04980</name>
</gene>
<dbReference type="Gene3D" id="3.40.50.2000">
    <property type="entry name" value="Glycogen Phosphorylase B"/>
    <property type="match status" value="2"/>
</dbReference>
<protein>
    <submittedName>
        <fullName evidence="2">Glycosyltransferase</fullName>
    </submittedName>
</protein>
<dbReference type="EMBL" id="DTLI01000131">
    <property type="protein sequence ID" value="HHS52204.1"/>
    <property type="molecule type" value="Genomic_DNA"/>
</dbReference>
<dbReference type="PANTHER" id="PTHR45947:SF3">
    <property type="entry name" value="SULFOQUINOVOSYL TRANSFERASE SQD2"/>
    <property type="match status" value="1"/>
</dbReference>
<organism evidence="2">
    <name type="scientific">candidate division WOR-3 bacterium</name>
    <dbReference type="NCBI Taxonomy" id="2052148"/>
    <lineage>
        <taxon>Bacteria</taxon>
        <taxon>Bacteria division WOR-3</taxon>
    </lineage>
</organism>
<accession>A0A7C6AA01</accession>
<proteinExistence type="predicted"/>
<dbReference type="AlphaFoldDB" id="A0A7C6AA01"/>
<dbReference type="GO" id="GO:0016757">
    <property type="term" value="F:glycosyltransferase activity"/>
    <property type="evidence" value="ECO:0007669"/>
    <property type="project" value="InterPro"/>
</dbReference>